<keyword evidence="3" id="KW-1185">Reference proteome</keyword>
<dbReference type="Proteomes" id="UP000609064">
    <property type="component" value="Unassembled WGS sequence"/>
</dbReference>
<dbReference type="EMBL" id="BMKK01000010">
    <property type="protein sequence ID" value="GGD72857.1"/>
    <property type="molecule type" value="Genomic_DNA"/>
</dbReference>
<accession>A0A916Z1Y4</accession>
<keyword evidence="1" id="KW-0175">Coiled coil</keyword>
<protein>
    <submittedName>
        <fullName evidence="2">Uncharacterized protein</fullName>
    </submittedName>
</protein>
<reference evidence="2" key="1">
    <citation type="journal article" date="2014" name="Int. J. Syst. Evol. Microbiol.">
        <title>Complete genome sequence of Corynebacterium casei LMG S-19264T (=DSM 44701T), isolated from a smear-ripened cheese.</title>
        <authorList>
            <consortium name="US DOE Joint Genome Institute (JGI-PGF)"/>
            <person name="Walter F."/>
            <person name="Albersmeier A."/>
            <person name="Kalinowski J."/>
            <person name="Ruckert C."/>
        </authorList>
    </citation>
    <scope>NUCLEOTIDE SEQUENCE</scope>
    <source>
        <strain evidence="2">CGMCC 1.15958</strain>
    </source>
</reference>
<dbReference type="AlphaFoldDB" id="A0A916Z1Y4"/>
<organism evidence="2 3">
    <name type="scientific">Emticicia aquatilis</name>
    <dbReference type="NCBI Taxonomy" id="1537369"/>
    <lineage>
        <taxon>Bacteria</taxon>
        <taxon>Pseudomonadati</taxon>
        <taxon>Bacteroidota</taxon>
        <taxon>Cytophagia</taxon>
        <taxon>Cytophagales</taxon>
        <taxon>Leadbetterellaceae</taxon>
        <taxon>Emticicia</taxon>
    </lineage>
</organism>
<dbReference type="Pfam" id="PF19952">
    <property type="entry name" value="DUF6414"/>
    <property type="match status" value="1"/>
</dbReference>
<feature type="coiled-coil region" evidence="1">
    <location>
        <begin position="143"/>
        <end position="170"/>
    </location>
</feature>
<reference evidence="2" key="2">
    <citation type="submission" date="2020-09" db="EMBL/GenBank/DDBJ databases">
        <authorList>
            <person name="Sun Q."/>
            <person name="Zhou Y."/>
        </authorList>
    </citation>
    <scope>NUCLEOTIDE SEQUENCE</scope>
    <source>
        <strain evidence="2">CGMCC 1.15958</strain>
    </source>
</reference>
<dbReference type="RefSeq" id="WP_188768954.1">
    <property type="nucleotide sequence ID" value="NZ_BMKK01000010.1"/>
</dbReference>
<name>A0A916Z1Y4_9BACT</name>
<proteinExistence type="predicted"/>
<evidence type="ECO:0000256" key="1">
    <source>
        <dbReference type="SAM" id="Coils"/>
    </source>
</evidence>
<sequence>MKKIKSFIYLDNYKMYSIASQIFEGLTEYIISSKSNHTEESNKQEGSKASGLIMADIITESSAQTEKKFLHDYSYTLFENALFQEDKVIELNDSNVETKILEIQSKNFIKVTGRIAVKDVKNIHETLLKMNDLLTATKYLQYQNTYKQEIEKFNEQINTISDRNQKQKVKSIFENKFSFEKIIKDELLDKKFVEHLSLLFSYGYNDMLEVLLPIEKQGNFYLFSCNLDRQMLKEKVDYIVKKYSRETEQEFTIFGILTQSKRYSEELETEDLNHVHRDEDAMKLQMNKVRKALSVMENTFNKKLEYEYIIDPLQFIESYNFTDVKLGLLFKWSF</sequence>
<evidence type="ECO:0000313" key="3">
    <source>
        <dbReference type="Proteomes" id="UP000609064"/>
    </source>
</evidence>
<dbReference type="InterPro" id="IPR045633">
    <property type="entry name" value="DUF6414"/>
</dbReference>
<comment type="caution">
    <text evidence="2">The sequence shown here is derived from an EMBL/GenBank/DDBJ whole genome shotgun (WGS) entry which is preliminary data.</text>
</comment>
<gene>
    <name evidence="2" type="ORF">GCM10011514_41190</name>
</gene>
<evidence type="ECO:0000313" key="2">
    <source>
        <dbReference type="EMBL" id="GGD72857.1"/>
    </source>
</evidence>